<accession>A0A315ZZM9</accession>
<gene>
    <name evidence="1" type="ORF">SAMN05216529_103417</name>
</gene>
<organism evidence="1 2">
    <name type="scientific">Faecalicatena contorta</name>
    <dbReference type="NCBI Taxonomy" id="39482"/>
    <lineage>
        <taxon>Bacteria</taxon>
        <taxon>Bacillati</taxon>
        <taxon>Bacillota</taxon>
        <taxon>Clostridia</taxon>
        <taxon>Lachnospirales</taxon>
        <taxon>Lachnospiraceae</taxon>
        <taxon>Faecalicatena</taxon>
    </lineage>
</organism>
<name>A0A315ZZM9_9FIRM</name>
<keyword evidence="2" id="KW-1185">Reference proteome</keyword>
<dbReference type="RefSeq" id="WP_109709737.1">
    <property type="nucleotide sequence ID" value="NZ_QGDS01000003.1"/>
</dbReference>
<dbReference type="Proteomes" id="UP000254051">
    <property type="component" value="Unassembled WGS sequence"/>
</dbReference>
<reference evidence="2" key="1">
    <citation type="submission" date="2017-07" db="EMBL/GenBank/DDBJ databases">
        <authorList>
            <person name="Varghese N."/>
            <person name="Submissions S."/>
        </authorList>
    </citation>
    <scope>NUCLEOTIDE SEQUENCE [LARGE SCALE GENOMIC DNA]</scope>
    <source>
        <strain evidence="2">NLAE-zl-C134</strain>
    </source>
</reference>
<sequence>MKIYYNKYHQPERPTVYLGTPNHKIVCALNGIDDDSFSLKANLNNTYELSFDVAKFISIDGVEIESNAYSLIDMLMRVYVTGIGWFLLEAPRINNDGKKEAKSITAQSAEIEMQQHDIRNLKIGQGTTDSYEMLIKENVHIDDDGVERAIEKIKFYNPDNPKLSLLDILMKVSGLKDWSVGYIDPTPKIYKYYEEGELKDKQVPLSDEEGAFNIGTQDLYSFLTQDAAQLYSCVFVFDFNKLTINAYRPENLGKDTNINIGFRNLQQSNDISVDEKNIFTRYQVSGSDDLGIQYVNFGSNIIENLDYYLTEKYLSPDVIAKYKLWQDDVEIQRPLYIEQTRLYNEQMNIISELKNRVPLDDCSTDWSTFSDEKLLEAQANYQAQLKGYEDFYVDENGDFDKAALDASSDAKDYYQIKDVILPSIQIEIDNRNLPTKEGEVDYIDSYKTDWKLYGLDELEAKLSVYNKRKKILEDYEYGGEYKPDKHTRDIYDKLHQEYVDITNQLDPLFTGSCQEAYNHRKTEVDNADALLDQYDAERKSIAESIEKSTWVHDNHSFSESDLSELSKLYIDNDYTNDYMLLTDSDDAVSAIDEQLKLLSAAQDDLYIASQPQFIYSTSLDNFLAKYEYKNYTDNLNLGDFLYLGVRDDYVVKLRTISASYNPMKMDNNLQIEFSNMIRSRADRNDFSYMLNSTSGRGKSSSSGSSHGFLGNEGVTLTAGLIQKLLQAGAFSNKVGQIINNEFAGYIGSFISVKNLNAEMIKTTDIVGENGFFEYLQSKLISSDKVISDSGEFRKLKSLVGYIDQLLSGTISAELGHIIRLTSETVIIDEAVIRNIIAAQITVSMLKAGTISSDKFYIESDDGGLSIVRNTMQFKDNNDIVRIQIGRDTNNNFTFCLYDETGEGILIDSTGIKESSIADGLIHNNMLAGEITKDKLAFKTVETNEDGSIDASNVTINGHGIDVELTKIKQEISTGAAIGTRNYIRNSKTMIFDSYHFIT</sequence>
<evidence type="ECO:0000313" key="2">
    <source>
        <dbReference type="Proteomes" id="UP000254051"/>
    </source>
</evidence>
<evidence type="ECO:0008006" key="3">
    <source>
        <dbReference type="Google" id="ProtNLM"/>
    </source>
</evidence>
<protein>
    <recommendedName>
        <fullName evidence="3">Prophage tail endopeptidase domain-containing protein</fullName>
    </recommendedName>
</protein>
<dbReference type="OrthoDB" id="2067825at2"/>
<proteinExistence type="predicted"/>
<dbReference type="EMBL" id="UHJJ01000003">
    <property type="protein sequence ID" value="SUQ13684.1"/>
    <property type="molecule type" value="Genomic_DNA"/>
</dbReference>
<evidence type="ECO:0000313" key="1">
    <source>
        <dbReference type="EMBL" id="SUQ13684.1"/>
    </source>
</evidence>
<dbReference type="AlphaFoldDB" id="A0A315ZZM9"/>